<sequence length="115" mass="12919">MRAKQDELVAANRSLSAKNEALEKKVADLEQYSRLNNVEIKGVPVTQNEDCFSIVKTIGNAIGFPLTWTLSIVWPQSPKRRTSSLASVVARRKASLFVGLASPPAYWPNWLFWFP</sequence>
<evidence type="ECO:0000313" key="2">
    <source>
        <dbReference type="Proteomes" id="UP000821865"/>
    </source>
</evidence>
<name>A0ACB8DKP5_DERSI</name>
<reference evidence="1" key="1">
    <citation type="submission" date="2020-05" db="EMBL/GenBank/DDBJ databases">
        <title>Large-scale comparative analyses of tick genomes elucidate their genetic diversity and vector capacities.</title>
        <authorList>
            <person name="Jia N."/>
            <person name="Wang J."/>
            <person name="Shi W."/>
            <person name="Du L."/>
            <person name="Sun Y."/>
            <person name="Zhan W."/>
            <person name="Jiang J."/>
            <person name="Wang Q."/>
            <person name="Zhang B."/>
            <person name="Ji P."/>
            <person name="Sakyi L.B."/>
            <person name="Cui X."/>
            <person name="Yuan T."/>
            <person name="Jiang B."/>
            <person name="Yang W."/>
            <person name="Lam T.T.-Y."/>
            <person name="Chang Q."/>
            <person name="Ding S."/>
            <person name="Wang X."/>
            <person name="Zhu J."/>
            <person name="Ruan X."/>
            <person name="Zhao L."/>
            <person name="Wei J."/>
            <person name="Que T."/>
            <person name="Du C."/>
            <person name="Cheng J."/>
            <person name="Dai P."/>
            <person name="Han X."/>
            <person name="Huang E."/>
            <person name="Gao Y."/>
            <person name="Liu J."/>
            <person name="Shao H."/>
            <person name="Ye R."/>
            <person name="Li L."/>
            <person name="Wei W."/>
            <person name="Wang X."/>
            <person name="Wang C."/>
            <person name="Yang T."/>
            <person name="Huo Q."/>
            <person name="Li W."/>
            <person name="Guo W."/>
            <person name="Chen H."/>
            <person name="Zhou L."/>
            <person name="Ni X."/>
            <person name="Tian J."/>
            <person name="Zhou Y."/>
            <person name="Sheng Y."/>
            <person name="Liu T."/>
            <person name="Pan Y."/>
            <person name="Xia L."/>
            <person name="Li J."/>
            <person name="Zhao F."/>
            <person name="Cao W."/>
        </authorList>
    </citation>
    <scope>NUCLEOTIDE SEQUENCE</scope>
    <source>
        <strain evidence="1">Dsil-2018</strain>
    </source>
</reference>
<organism evidence="1 2">
    <name type="scientific">Dermacentor silvarum</name>
    <name type="common">Tick</name>
    <dbReference type="NCBI Taxonomy" id="543639"/>
    <lineage>
        <taxon>Eukaryota</taxon>
        <taxon>Metazoa</taxon>
        <taxon>Ecdysozoa</taxon>
        <taxon>Arthropoda</taxon>
        <taxon>Chelicerata</taxon>
        <taxon>Arachnida</taxon>
        <taxon>Acari</taxon>
        <taxon>Parasitiformes</taxon>
        <taxon>Ixodida</taxon>
        <taxon>Ixodoidea</taxon>
        <taxon>Ixodidae</taxon>
        <taxon>Rhipicephalinae</taxon>
        <taxon>Dermacentor</taxon>
    </lineage>
</organism>
<gene>
    <name evidence="1" type="ORF">HPB49_019987</name>
</gene>
<comment type="caution">
    <text evidence="1">The sequence shown here is derived from an EMBL/GenBank/DDBJ whole genome shotgun (WGS) entry which is preliminary data.</text>
</comment>
<dbReference type="Proteomes" id="UP000821865">
    <property type="component" value="Chromosome 11"/>
</dbReference>
<dbReference type="EMBL" id="CM023480">
    <property type="protein sequence ID" value="KAH7971181.1"/>
    <property type="molecule type" value="Genomic_DNA"/>
</dbReference>
<accession>A0ACB8DKP5</accession>
<keyword evidence="2" id="KW-1185">Reference proteome</keyword>
<evidence type="ECO:0000313" key="1">
    <source>
        <dbReference type="EMBL" id="KAH7971181.1"/>
    </source>
</evidence>
<proteinExistence type="predicted"/>
<protein>
    <submittedName>
        <fullName evidence="1">Uncharacterized protein</fullName>
    </submittedName>
</protein>